<keyword evidence="6" id="KW-1185">Reference proteome</keyword>
<dbReference type="PANTHER" id="PTHR21066">
    <property type="entry name" value="ODORANT-BINDING PROTEIN 59A-RELATED"/>
    <property type="match status" value="1"/>
</dbReference>
<name>A0A9P0KMB9_ACAOB</name>
<reference evidence="5" key="1">
    <citation type="submission" date="2022-03" db="EMBL/GenBank/DDBJ databases">
        <authorList>
            <person name="Sayadi A."/>
        </authorList>
    </citation>
    <scope>NUCLEOTIDE SEQUENCE</scope>
</reference>
<dbReference type="CDD" id="cd23992">
    <property type="entry name" value="PBP_GOBP"/>
    <property type="match status" value="1"/>
</dbReference>
<accession>A0A9P0KMB9</accession>
<dbReference type="EMBL" id="CAKOFQ010006866">
    <property type="protein sequence ID" value="CAH1977853.1"/>
    <property type="molecule type" value="Genomic_DNA"/>
</dbReference>
<dbReference type="Pfam" id="PF01395">
    <property type="entry name" value="PBP_GOBP"/>
    <property type="match status" value="1"/>
</dbReference>
<dbReference type="Proteomes" id="UP001152888">
    <property type="component" value="Unassembled WGS sequence"/>
</dbReference>
<dbReference type="InterPro" id="IPR006170">
    <property type="entry name" value="PBP/GOBP"/>
</dbReference>
<sequence>MIYCWSNIAFVIVAAATVSGYSFDNSEFNQFLANDLDDLYSNFLHHRARRAPPPEDDRCGPPRHRPKLCCAEEVFKAMHEADRDIKQLCFKEITGMDRPEKPPHFDPFRCENMEKHRSEINCVFQCVAQKKGLADDSGNVIEDEYMKYVKELLAEAPYMNSMVDKIAQDCLKEADTEEASDGGCNPTAIKLAHCLFRDIQLNCPEDQIEDKQSCEMLQERLKSGPPPQSR</sequence>
<evidence type="ECO:0000313" key="5">
    <source>
        <dbReference type="EMBL" id="CAH1977853.1"/>
    </source>
</evidence>
<dbReference type="InterPro" id="IPR052295">
    <property type="entry name" value="Odorant-binding_protein"/>
</dbReference>
<comment type="subcellular location">
    <subcellularLocation>
        <location evidence="1">Secreted</location>
    </subcellularLocation>
</comment>
<evidence type="ECO:0000313" key="6">
    <source>
        <dbReference type="Proteomes" id="UP001152888"/>
    </source>
</evidence>
<dbReference type="Gene3D" id="1.10.238.270">
    <property type="match status" value="1"/>
</dbReference>
<dbReference type="PANTHER" id="PTHR21066:SF17">
    <property type="entry name" value="AGAP011368-PA"/>
    <property type="match status" value="1"/>
</dbReference>
<dbReference type="AlphaFoldDB" id="A0A9P0KMB9"/>
<comment type="caution">
    <text evidence="5">The sequence shown here is derived from an EMBL/GenBank/DDBJ whole genome shotgun (WGS) entry which is preliminary data.</text>
</comment>
<evidence type="ECO:0000256" key="4">
    <source>
        <dbReference type="SAM" id="SignalP"/>
    </source>
</evidence>
<evidence type="ECO:0000256" key="1">
    <source>
        <dbReference type="ARBA" id="ARBA00004613"/>
    </source>
</evidence>
<evidence type="ECO:0000256" key="2">
    <source>
        <dbReference type="ARBA" id="ARBA00008098"/>
    </source>
</evidence>
<keyword evidence="4" id="KW-0732">Signal</keyword>
<feature type="chain" id="PRO_5040403107" evidence="4">
    <location>
        <begin position="21"/>
        <end position="230"/>
    </location>
</feature>
<dbReference type="GO" id="GO:0005549">
    <property type="term" value="F:odorant binding"/>
    <property type="evidence" value="ECO:0007669"/>
    <property type="project" value="InterPro"/>
</dbReference>
<evidence type="ECO:0000256" key="3">
    <source>
        <dbReference type="ARBA" id="ARBA00022525"/>
    </source>
</evidence>
<keyword evidence="3" id="KW-0964">Secreted</keyword>
<dbReference type="OrthoDB" id="6622484at2759"/>
<comment type="similarity">
    <text evidence="2">Belongs to the PBP/GOBP family.</text>
</comment>
<gene>
    <name evidence="5" type="ORF">ACAOBT_LOCUS12923</name>
</gene>
<dbReference type="SUPFAM" id="SSF47565">
    <property type="entry name" value="Insect pheromone/odorant-binding proteins"/>
    <property type="match status" value="1"/>
</dbReference>
<protein>
    <submittedName>
        <fullName evidence="5">Uncharacterized protein</fullName>
    </submittedName>
</protein>
<feature type="signal peptide" evidence="4">
    <location>
        <begin position="1"/>
        <end position="20"/>
    </location>
</feature>
<proteinExistence type="inferred from homology"/>
<dbReference type="GO" id="GO:0005576">
    <property type="term" value="C:extracellular region"/>
    <property type="evidence" value="ECO:0007669"/>
    <property type="project" value="UniProtKB-SubCell"/>
</dbReference>
<dbReference type="InterPro" id="IPR036728">
    <property type="entry name" value="PBP_GOBP_sf"/>
</dbReference>
<organism evidence="5 6">
    <name type="scientific">Acanthoscelides obtectus</name>
    <name type="common">Bean weevil</name>
    <name type="synonym">Bruchus obtectus</name>
    <dbReference type="NCBI Taxonomy" id="200917"/>
    <lineage>
        <taxon>Eukaryota</taxon>
        <taxon>Metazoa</taxon>
        <taxon>Ecdysozoa</taxon>
        <taxon>Arthropoda</taxon>
        <taxon>Hexapoda</taxon>
        <taxon>Insecta</taxon>
        <taxon>Pterygota</taxon>
        <taxon>Neoptera</taxon>
        <taxon>Endopterygota</taxon>
        <taxon>Coleoptera</taxon>
        <taxon>Polyphaga</taxon>
        <taxon>Cucujiformia</taxon>
        <taxon>Chrysomeloidea</taxon>
        <taxon>Chrysomelidae</taxon>
        <taxon>Bruchinae</taxon>
        <taxon>Bruchini</taxon>
        <taxon>Acanthoscelides</taxon>
    </lineage>
</organism>